<dbReference type="GO" id="GO:0006952">
    <property type="term" value="P:defense response"/>
    <property type="evidence" value="ECO:0007669"/>
    <property type="project" value="UniProtKB-KW"/>
</dbReference>
<evidence type="ECO:0000256" key="1">
    <source>
        <dbReference type="ARBA" id="ARBA00022614"/>
    </source>
</evidence>
<evidence type="ECO:0008006" key="8">
    <source>
        <dbReference type="Google" id="ProtNLM"/>
    </source>
</evidence>
<keyword evidence="1" id="KW-0433">Leucine-rich repeat</keyword>
<dbReference type="PRINTS" id="PR00364">
    <property type="entry name" value="DISEASERSIST"/>
</dbReference>
<proteinExistence type="predicted"/>
<dbReference type="Gramene" id="TRITD4Av1G259180.31">
    <property type="protein sequence ID" value="TRITD4Av1G259180.31"/>
    <property type="gene ID" value="TRITD4Av1G259180"/>
</dbReference>
<dbReference type="GO" id="GO:0043531">
    <property type="term" value="F:ADP binding"/>
    <property type="evidence" value="ECO:0007669"/>
    <property type="project" value="InterPro"/>
</dbReference>
<keyword evidence="2" id="KW-0611">Plant defense</keyword>
<dbReference type="SUPFAM" id="SSF52058">
    <property type="entry name" value="L domain-like"/>
    <property type="match status" value="1"/>
</dbReference>
<dbReference type="InterPro" id="IPR032675">
    <property type="entry name" value="LRR_dom_sf"/>
</dbReference>
<dbReference type="InterPro" id="IPR027417">
    <property type="entry name" value="P-loop_NTPase"/>
</dbReference>
<dbReference type="EMBL" id="LT934117">
    <property type="protein sequence ID" value="VAH99756.1"/>
    <property type="molecule type" value="Genomic_DNA"/>
</dbReference>
<evidence type="ECO:0000313" key="6">
    <source>
        <dbReference type="EMBL" id="VAH99756.1"/>
    </source>
</evidence>
<dbReference type="Gene3D" id="3.40.50.300">
    <property type="entry name" value="P-loop containing nucleotide triphosphate hydrolases"/>
    <property type="match status" value="1"/>
</dbReference>
<feature type="domain" description="NB-ARC" evidence="3">
    <location>
        <begin position="216"/>
        <end position="369"/>
    </location>
</feature>
<name>A0A9R0SQN4_TRITD</name>
<protein>
    <recommendedName>
        <fullName evidence="8">NB-ARC domain-containing protein</fullName>
    </recommendedName>
</protein>
<evidence type="ECO:0000256" key="2">
    <source>
        <dbReference type="ARBA" id="ARBA00022821"/>
    </source>
</evidence>
<dbReference type="Gene3D" id="3.80.10.10">
    <property type="entry name" value="Ribonuclease Inhibitor"/>
    <property type="match status" value="3"/>
</dbReference>
<dbReference type="Pfam" id="PF23559">
    <property type="entry name" value="WHD_DRP"/>
    <property type="match status" value="1"/>
</dbReference>
<keyword evidence="7" id="KW-1185">Reference proteome</keyword>
<dbReference type="PANTHER" id="PTHR36766:SF60">
    <property type="entry name" value="NB-ARC DOMAIN-CONTAINING PROTEIN"/>
    <property type="match status" value="1"/>
</dbReference>
<sequence length="1293" mass="146093">MEVALASAALSVSLKLAASPALKKLLSNASTYLGVDMARELHELETTILPQFELLIEAADKGNQRLKLDKWLQELKEGFYLAEDLLDEHEYDLLKRQAKGKDSLPANASFISNTLMKPLRAASSKLSNMSSENRKLIQHLNELKTTLAKAKDFCKLLCLPADYNAENPPISSAVVPETTSIPPLKVIGRDKDRDHIIKRLTRTTASTDSSIALYSGLAIVGAGGMGKSTLAQLVYNDQRVNEYFAVTMWVSISRKLDVRRHTREIIESASQGECPHIDNLDTLQRKLTDILQGSGKFLLVLDDVWFEPGSEREWDQLLAPLVSQQMGSKVLVTSRRDTFPPALCCEEVCPLENMEDAQFLALFKQHAFSGREIRNPRLHERLEGFAEKIAKRLGQSPLAAKVVGSQLKGKTDISSWKDALTMKIDKLSEPMSALLWSYEKLDPCLQRCFLYCSLFPKGHKYLIDELVHLWMAEGIVDLCNQNKRVVDFGRDCFKEMISVSFFQQLHERYTGTYFVMHDLLHDLAESLSKEDYFRLEDDKVTEIPSTVRHLFVGVVSMMQHKQSICKLQHLRTIICLDPLTDDVGDLFNQILQKLKKLRVLYLSSYNSSKLPESVGELKHLRYLNIIRTLISELPRSLCTLYHLQLLLLNDKVKSFPEKLCNLRKLWHVERHDYRNTSVKKSMPQICNIGKLTLLQGLEEFSVQKKGGYELQQLRDMNEICGRLIVTNLENVIGKNQALESKLYQKSYLGNLQLAWSSKNNTNAEDSLHLEIIEGLMPPPQLLGLKIHGYNSSKYPGWLLNASYLENLEHLSFVNCSMLQGLPSNTELFGNLSTLVLDNVPNLKTLPCLPLRLERLEVENCPLLIFIPKDELEHHYLEQNIMRTDHLASQLGLIWEVDSGSNIRTVLSSEHSFLKQLMILMDADVSHVQNLESSLETEKDEVFLKEDIIKTWTYCHEQRMSLVYEWRIRLPLVPPSGLCVLFLSSCTITDEALAVCLGGLGSLKHLSLQKIMTLTTLPSEEVLQHLTKLICLTVEYCWCLRSLGGLRAATSLSDVRLWSCPSLELAHGAECLPLSLERLTIWQCVLQADFFCTDWPHVDDIFISSCRSTACLAVGSLASLKSFALYHLPDLCMLEGLSSLQLHSVNLIDVPKLTPECISQLRVQKSLYVSSPVILNNVLLAEGFIIPPILSLEECKEPFVSLEESANFTSVKTLTFCGCQMISLPTNLKAFSNLNKLKIYSCPNISSLPDLPSSLQNISIWGCELLKDSCRSPGGESWPKIAHIRWKNFSDNKE</sequence>
<organism evidence="6 7">
    <name type="scientific">Triticum turgidum subsp. durum</name>
    <name type="common">Durum wheat</name>
    <name type="synonym">Triticum durum</name>
    <dbReference type="NCBI Taxonomy" id="4567"/>
    <lineage>
        <taxon>Eukaryota</taxon>
        <taxon>Viridiplantae</taxon>
        <taxon>Streptophyta</taxon>
        <taxon>Embryophyta</taxon>
        <taxon>Tracheophyta</taxon>
        <taxon>Spermatophyta</taxon>
        <taxon>Magnoliopsida</taxon>
        <taxon>Liliopsida</taxon>
        <taxon>Poales</taxon>
        <taxon>Poaceae</taxon>
        <taxon>BOP clade</taxon>
        <taxon>Pooideae</taxon>
        <taxon>Triticodae</taxon>
        <taxon>Triticeae</taxon>
        <taxon>Triticinae</taxon>
        <taxon>Triticum</taxon>
    </lineage>
</organism>
<dbReference type="InterPro" id="IPR058922">
    <property type="entry name" value="WHD_DRP"/>
</dbReference>
<evidence type="ECO:0000259" key="4">
    <source>
        <dbReference type="Pfam" id="PF23559"/>
    </source>
</evidence>
<dbReference type="Proteomes" id="UP000324705">
    <property type="component" value="Chromosome 4A"/>
</dbReference>
<dbReference type="InterPro" id="IPR056789">
    <property type="entry name" value="LRR_R13L1-DRL21"/>
</dbReference>
<feature type="domain" description="Disease resistance protein winged helix" evidence="4">
    <location>
        <begin position="454"/>
        <end position="524"/>
    </location>
</feature>
<evidence type="ECO:0000259" key="5">
    <source>
        <dbReference type="Pfam" id="PF25019"/>
    </source>
</evidence>
<evidence type="ECO:0000259" key="3">
    <source>
        <dbReference type="Pfam" id="PF00931"/>
    </source>
</evidence>
<dbReference type="InterPro" id="IPR002182">
    <property type="entry name" value="NB-ARC"/>
</dbReference>
<reference evidence="6 7" key="1">
    <citation type="submission" date="2017-09" db="EMBL/GenBank/DDBJ databases">
        <authorList>
            <consortium name="International Durum Wheat Genome Sequencing Consortium (IDWGSC)"/>
            <person name="Milanesi L."/>
        </authorList>
    </citation>
    <scope>NUCLEOTIDE SEQUENCE [LARGE SCALE GENOMIC DNA]</scope>
    <source>
        <strain evidence="7">cv. Svevo</strain>
    </source>
</reference>
<dbReference type="InterPro" id="IPR036388">
    <property type="entry name" value="WH-like_DNA-bd_sf"/>
</dbReference>
<feature type="domain" description="R13L1/DRL21-like LRR repeat region" evidence="5">
    <location>
        <begin position="710"/>
        <end position="838"/>
    </location>
</feature>
<dbReference type="Pfam" id="PF25019">
    <property type="entry name" value="LRR_R13L1-DRL21"/>
    <property type="match status" value="1"/>
</dbReference>
<dbReference type="Gene3D" id="1.10.10.10">
    <property type="entry name" value="Winged helix-like DNA-binding domain superfamily/Winged helix DNA-binding domain"/>
    <property type="match status" value="1"/>
</dbReference>
<accession>A0A9R0SQN4</accession>
<dbReference type="SUPFAM" id="SSF52540">
    <property type="entry name" value="P-loop containing nucleoside triphosphate hydrolases"/>
    <property type="match status" value="1"/>
</dbReference>
<dbReference type="Pfam" id="PF00931">
    <property type="entry name" value="NB-ARC"/>
    <property type="match status" value="1"/>
</dbReference>
<gene>
    <name evidence="6" type="ORF">TRITD_4Av1G259180</name>
</gene>
<dbReference type="SUPFAM" id="SSF52047">
    <property type="entry name" value="RNI-like"/>
    <property type="match status" value="1"/>
</dbReference>
<evidence type="ECO:0000313" key="7">
    <source>
        <dbReference type="Proteomes" id="UP000324705"/>
    </source>
</evidence>
<dbReference type="PANTHER" id="PTHR36766">
    <property type="entry name" value="PLANT BROAD-SPECTRUM MILDEW RESISTANCE PROTEIN RPW8"/>
    <property type="match status" value="1"/>
</dbReference>